<dbReference type="AlphaFoldDB" id="F4KL99"/>
<reference evidence="5" key="1">
    <citation type="submission" date="2011-04" db="EMBL/GenBank/DDBJ databases">
        <title>The complete genome of Porphyromonas asaccharolytica DSM 20707.</title>
        <authorList>
            <person name="Lucas S."/>
            <person name="Han J."/>
            <person name="Lapidus A."/>
            <person name="Bruce D."/>
            <person name="Goodwin L."/>
            <person name="Pitluck S."/>
            <person name="Peters L."/>
            <person name="Kyrpides N."/>
            <person name="Mavromatis K."/>
            <person name="Ivanova N."/>
            <person name="Ovchinnikova G."/>
            <person name="Pagani I."/>
            <person name="Lu M."/>
            <person name="Detter J.C."/>
            <person name="Tapia R."/>
            <person name="Han C."/>
            <person name="Land M."/>
            <person name="Hauser L."/>
            <person name="Markowitz V."/>
            <person name="Cheng J.-F."/>
            <person name="Hugenholtz P."/>
            <person name="Woyke T."/>
            <person name="Wu D."/>
            <person name="Gronow S."/>
            <person name="Wellnitz S."/>
            <person name="Brambilla E."/>
            <person name="Klenk H.-P."/>
            <person name="Eisen J.A."/>
        </authorList>
    </citation>
    <scope>NUCLEOTIDE SEQUENCE [LARGE SCALE GENOMIC DNA]</scope>
    <source>
        <strain evidence="5">ATCC 25260 / DSM 20707 / VPI 4198</strain>
    </source>
</reference>
<dbReference type="RefSeq" id="WP_013759781.1">
    <property type="nucleotide sequence ID" value="NC_015501.1"/>
</dbReference>
<feature type="compositionally biased region" description="Basic and acidic residues" evidence="1">
    <location>
        <begin position="43"/>
        <end position="56"/>
    </location>
</feature>
<dbReference type="Gene3D" id="2.60.120.890">
    <property type="entry name" value="BT2081, beta-jelly-roll domain"/>
    <property type="match status" value="1"/>
</dbReference>
<dbReference type="InterPro" id="IPR025112">
    <property type="entry name" value="PCMD"/>
</dbReference>
<feature type="domain" description="Putative carbohydrate metabolism" evidence="3">
    <location>
        <begin position="82"/>
        <end position="322"/>
    </location>
</feature>
<feature type="signal peptide" evidence="2">
    <location>
        <begin position="1"/>
        <end position="24"/>
    </location>
</feature>
<organism evidence="4 5">
    <name type="scientific">Porphyromonas asaccharolytica (strain ATCC 25260 / DSM 20707 / BCRC 10618 / CCUG 7834 / JCM 6326 / LMG 13178 / VPI 4198 / B440)</name>
    <name type="common">Bacteroides asaccharolyticus</name>
    <dbReference type="NCBI Taxonomy" id="879243"/>
    <lineage>
        <taxon>Bacteria</taxon>
        <taxon>Pseudomonadati</taxon>
        <taxon>Bacteroidota</taxon>
        <taxon>Bacteroidia</taxon>
        <taxon>Bacteroidales</taxon>
        <taxon>Porphyromonadaceae</taxon>
        <taxon>Porphyromonas</taxon>
    </lineage>
</organism>
<dbReference type="PROSITE" id="PS51257">
    <property type="entry name" value="PROKAR_LIPOPROTEIN"/>
    <property type="match status" value="1"/>
</dbReference>
<proteinExistence type="predicted"/>
<dbReference type="HOGENOM" id="CLU_930193_0_0_10"/>
<evidence type="ECO:0000313" key="4">
    <source>
        <dbReference type="EMBL" id="AEE12073.1"/>
    </source>
</evidence>
<feature type="chain" id="PRO_5003311726" description="Putative carbohydrate metabolism domain-containing protein" evidence="2">
    <location>
        <begin position="25"/>
        <end position="330"/>
    </location>
</feature>
<dbReference type="OrthoDB" id="713122at2"/>
<dbReference type="STRING" id="879243.Poras_0119"/>
<dbReference type="EMBL" id="CP002689">
    <property type="protein sequence ID" value="AEE12073.1"/>
    <property type="molecule type" value="Genomic_DNA"/>
</dbReference>
<keyword evidence="5" id="KW-1185">Reference proteome</keyword>
<dbReference type="Pfam" id="PF13201">
    <property type="entry name" value="PCMD"/>
    <property type="match status" value="1"/>
</dbReference>
<evidence type="ECO:0000313" key="5">
    <source>
        <dbReference type="Proteomes" id="UP000006545"/>
    </source>
</evidence>
<accession>F4KL99</accession>
<keyword evidence="2" id="KW-0732">Signal</keyword>
<sequence>MKRISWTLVILLTLSLLVATGCSGEDPIKAKRIAIENGTYKPDPNKPDPNKPDPNKPDTVPTPDPDPNPLGKMETQEISFTFDDWAHPNDKAAFMLPVEKALPKLLAGDPYWACASNLGAAFGGTSQIEDFPVHPLVKGRTGQALEVMTIKGVPLFGKGIIAGALYAGTLDAGSMMVKPLESTKFGQPVFAIPLAIKGYYQWLPGEKLVNGTKGNKAIEGQDEATIACVFYDTTDDDTPLNGTNLYTDPRILAKVQLHPKPTKEGAWTTFETKLEIINEAAYKQIDLQKSKYHMALIFSSSARGDEFIGAIGSRLRIDDLVVTLGIPTKK</sequence>
<evidence type="ECO:0000256" key="2">
    <source>
        <dbReference type="SAM" id="SignalP"/>
    </source>
</evidence>
<feature type="region of interest" description="Disordered" evidence="1">
    <location>
        <begin position="37"/>
        <end position="73"/>
    </location>
</feature>
<dbReference type="KEGG" id="pah:Poras_0119"/>
<name>F4KL99_PORAD</name>
<gene>
    <name evidence="4" type="ordered locus">Poras_0119</name>
</gene>
<dbReference type="eggNOG" id="ENOG502Z913">
    <property type="taxonomic scope" value="Bacteria"/>
</dbReference>
<evidence type="ECO:0000259" key="3">
    <source>
        <dbReference type="Pfam" id="PF13201"/>
    </source>
</evidence>
<evidence type="ECO:0000256" key="1">
    <source>
        <dbReference type="SAM" id="MobiDB-lite"/>
    </source>
</evidence>
<dbReference type="Proteomes" id="UP000006545">
    <property type="component" value="Chromosome"/>
</dbReference>
<dbReference type="InterPro" id="IPR038653">
    <property type="entry name" value="Put_CMD_sf"/>
</dbReference>
<protein>
    <recommendedName>
        <fullName evidence="3">Putative carbohydrate metabolism domain-containing protein</fullName>
    </recommendedName>
</protein>